<dbReference type="HOGENOM" id="CLU_009834_7_2_9"/>
<dbReference type="PROSITE" id="PS00166">
    <property type="entry name" value="ENOYL_COA_HYDRATASE"/>
    <property type="match status" value="1"/>
</dbReference>
<dbReference type="KEGG" id="bts:Btus_2338"/>
<dbReference type="InterPro" id="IPR018376">
    <property type="entry name" value="Enoyl-CoA_hyd/isom_CS"/>
</dbReference>
<evidence type="ECO:0000313" key="4">
    <source>
        <dbReference type="Proteomes" id="UP000002368"/>
    </source>
</evidence>
<dbReference type="SUPFAM" id="SSF52096">
    <property type="entry name" value="ClpP/crotonase"/>
    <property type="match status" value="1"/>
</dbReference>
<dbReference type="CDD" id="cd06558">
    <property type="entry name" value="crotonase-like"/>
    <property type="match status" value="1"/>
</dbReference>
<dbReference type="Gene3D" id="1.10.12.10">
    <property type="entry name" value="Lyase 2-enoyl-coa Hydratase, Chain A, domain 2"/>
    <property type="match status" value="1"/>
</dbReference>
<name>D5WSI6_KYRT2</name>
<proteinExistence type="inferred from homology"/>
<dbReference type="InterPro" id="IPR001753">
    <property type="entry name" value="Enoyl-CoA_hydra/iso"/>
</dbReference>
<organism evidence="3 4">
    <name type="scientific">Kyrpidia tusciae (strain DSM 2912 / NBRC 15312 / T2)</name>
    <name type="common">Bacillus tusciae</name>
    <dbReference type="NCBI Taxonomy" id="562970"/>
    <lineage>
        <taxon>Bacteria</taxon>
        <taxon>Bacillati</taxon>
        <taxon>Bacillota</taxon>
        <taxon>Bacilli</taxon>
        <taxon>Bacillales</taxon>
        <taxon>Alicyclobacillaceae</taxon>
        <taxon>Kyrpidia</taxon>
    </lineage>
</organism>
<dbReference type="eggNOG" id="COG1024">
    <property type="taxonomic scope" value="Bacteria"/>
</dbReference>
<dbReference type="RefSeq" id="WP_013076288.1">
    <property type="nucleotide sequence ID" value="NC_014098.1"/>
</dbReference>
<dbReference type="PANTHER" id="PTHR43459:SF1">
    <property type="entry name" value="EG:BACN32G11.4 PROTEIN"/>
    <property type="match status" value="1"/>
</dbReference>
<dbReference type="Gene3D" id="3.90.226.10">
    <property type="entry name" value="2-enoyl-CoA Hydratase, Chain A, domain 1"/>
    <property type="match status" value="1"/>
</dbReference>
<accession>D5WSI6</accession>
<reference evidence="3 4" key="1">
    <citation type="journal article" date="2011" name="Stand. Genomic Sci.">
        <title>Complete genome sequence of the thermophilic, hydrogen-oxidizing Bacillus tusciae type strain (T2) and reclassification in the new genus, Kyrpidia gen. nov. as Kyrpidia tusciae comb. nov. and emendation of the family Alicyclobacillaceae da Costa and Rainey, 2010.</title>
        <authorList>
            <person name="Klenk H.P."/>
            <person name="Lapidus A."/>
            <person name="Chertkov O."/>
            <person name="Copeland A."/>
            <person name="Del Rio T.G."/>
            <person name="Nolan M."/>
            <person name="Lucas S."/>
            <person name="Chen F."/>
            <person name="Tice H."/>
            <person name="Cheng J.F."/>
            <person name="Han C."/>
            <person name="Bruce D."/>
            <person name="Goodwin L."/>
            <person name="Pitluck S."/>
            <person name="Pati A."/>
            <person name="Ivanova N."/>
            <person name="Mavromatis K."/>
            <person name="Daum C."/>
            <person name="Chen A."/>
            <person name="Palaniappan K."/>
            <person name="Chang Y.J."/>
            <person name="Land M."/>
            <person name="Hauser L."/>
            <person name="Jeffries C.D."/>
            <person name="Detter J.C."/>
            <person name="Rohde M."/>
            <person name="Abt B."/>
            <person name="Pukall R."/>
            <person name="Goker M."/>
            <person name="Bristow J."/>
            <person name="Markowitz V."/>
            <person name="Hugenholtz P."/>
            <person name="Eisen J.A."/>
        </authorList>
    </citation>
    <scope>NUCLEOTIDE SEQUENCE [LARGE SCALE GENOMIC DNA]</scope>
    <source>
        <strain evidence="3 4">DSM 2912</strain>
    </source>
</reference>
<evidence type="ECO:0000256" key="2">
    <source>
        <dbReference type="RuleBase" id="RU003707"/>
    </source>
</evidence>
<sequence length="258" mass="28237">MKTIVWEVNQGIGRLTLNRPEVRNALNGEMFEEIQQVLAEARERDEVRVLVLTGAGPVFCAGGDLREIQGLGPLGTRRLLNEKVRPLIQSLMLLDKPVIASLNGPVAGAGIGVVLACDLVLASQDASFIPAFGKIGAMPDAAMIYFLVQHIGPKRIKELIFRGEPLSADQAYSWGVYNRVVDRAMLEGLTAEWAEELATGPTLAMGLAKRAVRDALRMPFDAFMDLESASQSLLHVSFDHREGIAAFLEKRRPEFQGT</sequence>
<protein>
    <submittedName>
        <fullName evidence="3">Enoyl-CoA hydratase/isomerase</fullName>
    </submittedName>
</protein>
<dbReference type="InterPro" id="IPR014748">
    <property type="entry name" value="Enoyl-CoA_hydra_C"/>
</dbReference>
<dbReference type="EMBL" id="CP002017">
    <property type="protein sequence ID" value="ADG07005.1"/>
    <property type="molecule type" value="Genomic_DNA"/>
</dbReference>
<dbReference type="InterPro" id="IPR029045">
    <property type="entry name" value="ClpP/crotonase-like_dom_sf"/>
</dbReference>
<dbReference type="Pfam" id="PF00378">
    <property type="entry name" value="ECH_1"/>
    <property type="match status" value="1"/>
</dbReference>
<dbReference type="Proteomes" id="UP000002368">
    <property type="component" value="Chromosome"/>
</dbReference>
<gene>
    <name evidence="3" type="ordered locus">Btus_2338</name>
</gene>
<dbReference type="PANTHER" id="PTHR43459">
    <property type="entry name" value="ENOYL-COA HYDRATASE"/>
    <property type="match status" value="1"/>
</dbReference>
<evidence type="ECO:0000256" key="1">
    <source>
        <dbReference type="ARBA" id="ARBA00005254"/>
    </source>
</evidence>
<evidence type="ECO:0000313" key="3">
    <source>
        <dbReference type="EMBL" id="ADG07005.1"/>
    </source>
</evidence>
<dbReference type="GO" id="GO:0016853">
    <property type="term" value="F:isomerase activity"/>
    <property type="evidence" value="ECO:0007669"/>
    <property type="project" value="UniProtKB-KW"/>
</dbReference>
<dbReference type="STRING" id="562970.Btus_2338"/>
<comment type="similarity">
    <text evidence="1 2">Belongs to the enoyl-CoA hydratase/isomerase family.</text>
</comment>
<dbReference type="AlphaFoldDB" id="D5WSI6"/>
<keyword evidence="4" id="KW-1185">Reference proteome</keyword>